<organism evidence="2 3">
    <name type="scientific">Xanthocytophaga agilis</name>
    <dbReference type="NCBI Taxonomy" id="3048010"/>
    <lineage>
        <taxon>Bacteria</taxon>
        <taxon>Pseudomonadati</taxon>
        <taxon>Bacteroidota</taxon>
        <taxon>Cytophagia</taxon>
        <taxon>Cytophagales</taxon>
        <taxon>Rhodocytophagaceae</taxon>
        <taxon>Xanthocytophaga</taxon>
    </lineage>
</organism>
<feature type="region of interest" description="Disordered" evidence="1">
    <location>
        <begin position="1"/>
        <end position="36"/>
    </location>
</feature>
<dbReference type="Proteomes" id="UP001232063">
    <property type="component" value="Unassembled WGS sequence"/>
</dbReference>
<proteinExistence type="predicted"/>
<reference evidence="2" key="1">
    <citation type="submission" date="2023-05" db="EMBL/GenBank/DDBJ databases">
        <authorList>
            <person name="Zhang X."/>
        </authorList>
    </citation>
    <scope>NUCLEOTIDE SEQUENCE</scope>
    <source>
        <strain evidence="2">BD1B2-1</strain>
    </source>
</reference>
<feature type="compositionally biased region" description="Basic residues" evidence="1">
    <location>
        <begin position="1"/>
        <end position="10"/>
    </location>
</feature>
<gene>
    <name evidence="2" type="ORF">QNI22_17625</name>
</gene>
<evidence type="ECO:0000313" key="2">
    <source>
        <dbReference type="EMBL" id="MDJ1502492.1"/>
    </source>
</evidence>
<sequence length="55" mass="6090">MLAQKSKQKKALFSDPSARKAKGQPREEKIPYAPTPPSTIEVGTTLFVSPLLLFF</sequence>
<name>A0AAE3R829_9BACT</name>
<evidence type="ECO:0000256" key="1">
    <source>
        <dbReference type="SAM" id="MobiDB-lite"/>
    </source>
</evidence>
<accession>A0AAE3R829</accession>
<comment type="caution">
    <text evidence="2">The sequence shown here is derived from an EMBL/GenBank/DDBJ whole genome shotgun (WGS) entry which is preliminary data.</text>
</comment>
<keyword evidence="3" id="KW-1185">Reference proteome</keyword>
<dbReference type="AlphaFoldDB" id="A0AAE3R829"/>
<protein>
    <submittedName>
        <fullName evidence="2">Uncharacterized protein</fullName>
    </submittedName>
</protein>
<evidence type="ECO:0000313" key="3">
    <source>
        <dbReference type="Proteomes" id="UP001232063"/>
    </source>
</evidence>
<dbReference type="EMBL" id="JASJOU010000005">
    <property type="protein sequence ID" value="MDJ1502492.1"/>
    <property type="molecule type" value="Genomic_DNA"/>
</dbReference>